<proteinExistence type="inferred from homology"/>
<gene>
    <name evidence="4" type="ORF">SAMN05216598_2898</name>
</gene>
<dbReference type="AlphaFoldDB" id="A0A1H1VCG0"/>
<protein>
    <submittedName>
        <fullName evidence="4">Aldehyde dehydrogenase (NAD+)</fullName>
    </submittedName>
</protein>
<dbReference type="FunFam" id="3.40.605.10:FF:000007">
    <property type="entry name" value="NAD/NADP-dependent betaine aldehyde dehydrogenase"/>
    <property type="match status" value="1"/>
</dbReference>
<dbReference type="PANTHER" id="PTHR42804">
    <property type="entry name" value="ALDEHYDE DEHYDROGENASE"/>
    <property type="match status" value="1"/>
</dbReference>
<accession>A0A1H1VCG0</accession>
<keyword evidence="2" id="KW-0560">Oxidoreductase</keyword>
<evidence type="ECO:0000313" key="4">
    <source>
        <dbReference type="EMBL" id="SDS82415.1"/>
    </source>
</evidence>
<feature type="domain" description="Aldehyde dehydrogenase" evidence="3">
    <location>
        <begin position="25"/>
        <end position="482"/>
    </location>
</feature>
<dbReference type="InterPro" id="IPR015590">
    <property type="entry name" value="Aldehyde_DH_dom"/>
</dbReference>
<dbReference type="GO" id="GO:0016620">
    <property type="term" value="F:oxidoreductase activity, acting on the aldehyde or oxo group of donors, NAD or NADP as acceptor"/>
    <property type="evidence" value="ECO:0007669"/>
    <property type="project" value="InterPro"/>
</dbReference>
<dbReference type="Proteomes" id="UP000199524">
    <property type="component" value="Chromosome I"/>
</dbReference>
<dbReference type="InterPro" id="IPR016162">
    <property type="entry name" value="Ald_DH_N"/>
</dbReference>
<dbReference type="Pfam" id="PF00171">
    <property type="entry name" value="Aldedh"/>
    <property type="match status" value="1"/>
</dbReference>
<reference evidence="5" key="1">
    <citation type="submission" date="2016-10" db="EMBL/GenBank/DDBJ databases">
        <authorList>
            <person name="Varghese N."/>
            <person name="Submissions S."/>
        </authorList>
    </citation>
    <scope>NUCLEOTIDE SEQUENCE [LARGE SCALE GENOMIC DNA]</scope>
    <source>
        <strain evidence="5">ATCC 23835</strain>
    </source>
</reference>
<evidence type="ECO:0000256" key="2">
    <source>
        <dbReference type="ARBA" id="ARBA00023002"/>
    </source>
</evidence>
<comment type="similarity">
    <text evidence="1">Belongs to the aldehyde dehydrogenase family.</text>
</comment>
<dbReference type="InterPro" id="IPR016161">
    <property type="entry name" value="Ald_DH/histidinol_DH"/>
</dbReference>
<dbReference type="EMBL" id="LT629777">
    <property type="protein sequence ID" value="SDS82415.1"/>
    <property type="molecule type" value="Genomic_DNA"/>
</dbReference>
<dbReference type="RefSeq" id="WP_090205853.1">
    <property type="nucleotide sequence ID" value="NZ_LT629777.1"/>
</dbReference>
<dbReference type="CDD" id="cd07138">
    <property type="entry name" value="ALDH_CddD_SSP0762"/>
    <property type="match status" value="1"/>
</dbReference>
<dbReference type="SUPFAM" id="SSF53720">
    <property type="entry name" value="ALDH-like"/>
    <property type="match status" value="1"/>
</dbReference>
<dbReference type="GeneID" id="300207866"/>
<dbReference type="Gene3D" id="3.40.605.10">
    <property type="entry name" value="Aldehyde Dehydrogenase, Chain A, domain 1"/>
    <property type="match status" value="1"/>
</dbReference>
<evidence type="ECO:0000256" key="1">
    <source>
        <dbReference type="ARBA" id="ARBA00009986"/>
    </source>
</evidence>
<dbReference type="InterPro" id="IPR016163">
    <property type="entry name" value="Ald_DH_C"/>
</dbReference>
<sequence length="487" mass="51165">MTTHTSINDSLDPQTSQQFYIDGRWVNPAISASLPVVNPASEKVVAQVACGSAEDVDRAVAAARAALAGWSATPAESRAQVLGKIHELIIERKEQLAQALSLEMGAAISFARAMQVPLAAEHVRVARDLLSTYRFQTLEGSTAIEREPIGVCGLITPWNWPLYQITAKVAPAIAAGCTVVLKPSELSPLSALLFAQLVHDAGLPPGVFNLVNGSGAEVGAAMAAHPDIDMISITGSNRAGALVAQAAAPTVKRVTQELGGKSPNVMLPDADFAKAVPLGVMSAFRNVGQSCSAPTRMIVPKSRLAEVEALAAATANALIVGDPQSEATQLGPIANEAQFNRVQAMIQAGLDEGAKLVCGGPGRASGFDTGFYTRPTVFSEVSSTMRIAQEEIFGPVLCIIAYETLDEAVAIANDTVYGLGAHVQTQDLALARAVASRIRAGQVHLNYPAWDPMAPFGGYKRSGNGREYGVHGFEEFLETKAIVGFGR</sequence>
<evidence type="ECO:0000313" key="5">
    <source>
        <dbReference type="Proteomes" id="UP000199524"/>
    </source>
</evidence>
<name>A0A1H1VCG0_9PSED</name>
<dbReference type="Gene3D" id="3.40.309.10">
    <property type="entry name" value="Aldehyde Dehydrogenase, Chain A, domain 2"/>
    <property type="match status" value="1"/>
</dbReference>
<evidence type="ECO:0000259" key="3">
    <source>
        <dbReference type="Pfam" id="PF00171"/>
    </source>
</evidence>
<keyword evidence="5" id="KW-1185">Reference proteome</keyword>
<dbReference type="PANTHER" id="PTHR42804:SF1">
    <property type="entry name" value="ALDEHYDE DEHYDROGENASE-RELATED"/>
    <property type="match status" value="1"/>
</dbReference>
<organism evidence="4 5">
    <name type="scientific">Pseudomonas asplenii</name>
    <dbReference type="NCBI Taxonomy" id="53407"/>
    <lineage>
        <taxon>Bacteria</taxon>
        <taxon>Pseudomonadati</taxon>
        <taxon>Pseudomonadota</taxon>
        <taxon>Gammaproteobacteria</taxon>
        <taxon>Pseudomonadales</taxon>
        <taxon>Pseudomonadaceae</taxon>
        <taxon>Pseudomonas</taxon>
    </lineage>
</organism>